<dbReference type="CDD" id="cd00564">
    <property type="entry name" value="TMP_TenI"/>
    <property type="match status" value="1"/>
</dbReference>
<feature type="binding site" evidence="10">
    <location>
        <position position="78"/>
    </location>
    <ligand>
        <name>4-amino-2-methyl-5-(diphosphooxymethyl)pyrimidine</name>
        <dbReference type="ChEBI" id="CHEBI:57841"/>
    </ligand>
</feature>
<dbReference type="Proteomes" id="UP000501926">
    <property type="component" value="Chromosome"/>
</dbReference>
<feature type="binding site" evidence="10">
    <location>
        <position position="98"/>
    </location>
    <ligand>
        <name>Mg(2+)</name>
        <dbReference type="ChEBI" id="CHEBI:18420"/>
    </ligand>
</feature>
<dbReference type="GO" id="GO:0005737">
    <property type="term" value="C:cytoplasm"/>
    <property type="evidence" value="ECO:0007669"/>
    <property type="project" value="TreeGrafter"/>
</dbReference>
<name>A0A6G7GVE9_KUEST</name>
<dbReference type="GO" id="GO:0000287">
    <property type="term" value="F:magnesium ion binding"/>
    <property type="evidence" value="ECO:0007669"/>
    <property type="project" value="UniProtKB-UniRule"/>
</dbReference>
<comment type="cofactor">
    <cofactor evidence="10">
        <name>Mg(2+)</name>
        <dbReference type="ChEBI" id="CHEBI:18420"/>
    </cofactor>
    <text evidence="10">Binds 1 Mg(2+) ion per subunit.</text>
</comment>
<dbReference type="InterPro" id="IPR034291">
    <property type="entry name" value="TMP_synthase"/>
</dbReference>
<evidence type="ECO:0000256" key="4">
    <source>
        <dbReference type="ARBA" id="ARBA00022723"/>
    </source>
</evidence>
<feature type="binding site" evidence="10">
    <location>
        <position position="173"/>
    </location>
    <ligand>
        <name>2-[(2R,5Z)-2-carboxy-4-methylthiazol-5(2H)-ylidene]ethyl phosphate</name>
        <dbReference type="ChEBI" id="CHEBI:62899"/>
    </ligand>
</feature>
<dbReference type="PANTHER" id="PTHR20857">
    <property type="entry name" value="THIAMINE-PHOSPHATE PYROPHOSPHORYLASE"/>
    <property type="match status" value="1"/>
</dbReference>
<keyword evidence="5 10" id="KW-0460">Magnesium</keyword>
<feature type="domain" description="Thiamine phosphate synthase/TenI" evidence="13">
    <location>
        <begin position="17"/>
        <end position="196"/>
    </location>
</feature>
<evidence type="ECO:0000256" key="5">
    <source>
        <dbReference type="ARBA" id="ARBA00022842"/>
    </source>
</evidence>
<accession>A0A6G7GVE9</accession>
<dbReference type="InterPro" id="IPR013785">
    <property type="entry name" value="Aldolase_TIM"/>
</dbReference>
<dbReference type="NCBIfam" id="TIGR00693">
    <property type="entry name" value="thiE"/>
    <property type="match status" value="1"/>
</dbReference>
<dbReference type="RefSeq" id="WP_164995354.1">
    <property type="nucleotide sequence ID" value="NZ_CP049055.1"/>
</dbReference>
<dbReference type="HAMAP" id="MF_00097">
    <property type="entry name" value="TMP_synthase"/>
    <property type="match status" value="1"/>
</dbReference>
<sequence>MENSTIKYKKRFSDVLLYVIISPTLVRKNGGNILQEVIRGGADAVQLREKTMPDNEFLAIAKDFREITGQTNTLFIVNDRAKIAGKVNADGLHIGQTDMNINNARKIIGNDKIIGRSTHNIFQARLAEQEGADYISVGPLFYTATKSHEPPVGLRYLQQVRQEISLPFVVIGGITANNAAEIIQAGGNRIAICSAIICSENITQATRTLKDLLVKNNPFSGQEKKLPL</sequence>
<evidence type="ECO:0000256" key="2">
    <source>
        <dbReference type="ARBA" id="ARBA00005165"/>
    </source>
</evidence>
<dbReference type="Gene3D" id="3.20.20.70">
    <property type="entry name" value="Aldolase class I"/>
    <property type="match status" value="1"/>
</dbReference>
<evidence type="ECO:0000256" key="10">
    <source>
        <dbReference type="HAMAP-Rule" id="MF_00097"/>
    </source>
</evidence>
<evidence type="ECO:0000256" key="11">
    <source>
        <dbReference type="RuleBase" id="RU003826"/>
    </source>
</evidence>
<comment type="catalytic activity">
    <reaction evidence="9 10 11">
        <text>2-[(2R,5Z)-2-carboxy-4-methylthiazol-5(2H)-ylidene]ethyl phosphate + 4-amino-2-methyl-5-(diphosphooxymethyl)pyrimidine + 2 H(+) = thiamine phosphate + CO2 + diphosphate</text>
        <dbReference type="Rhea" id="RHEA:47844"/>
        <dbReference type="ChEBI" id="CHEBI:15378"/>
        <dbReference type="ChEBI" id="CHEBI:16526"/>
        <dbReference type="ChEBI" id="CHEBI:33019"/>
        <dbReference type="ChEBI" id="CHEBI:37575"/>
        <dbReference type="ChEBI" id="CHEBI:57841"/>
        <dbReference type="ChEBI" id="CHEBI:62899"/>
        <dbReference type="EC" id="2.5.1.3"/>
    </reaction>
</comment>
<proteinExistence type="inferred from homology"/>
<evidence type="ECO:0000256" key="6">
    <source>
        <dbReference type="ARBA" id="ARBA00022977"/>
    </source>
</evidence>
<feature type="binding site" evidence="10">
    <location>
        <position position="79"/>
    </location>
    <ligand>
        <name>Mg(2+)</name>
        <dbReference type="ChEBI" id="CHEBI:18420"/>
    </ligand>
</feature>
<dbReference type="GO" id="GO:0009228">
    <property type="term" value="P:thiamine biosynthetic process"/>
    <property type="evidence" value="ECO:0007669"/>
    <property type="project" value="UniProtKB-KW"/>
</dbReference>
<evidence type="ECO:0000313" key="15">
    <source>
        <dbReference type="Proteomes" id="UP000501926"/>
    </source>
</evidence>
<dbReference type="InterPro" id="IPR022998">
    <property type="entry name" value="ThiamineP_synth_TenI"/>
</dbReference>
<organism evidence="14 15">
    <name type="scientific">Kuenenia stuttgartiensis</name>
    <dbReference type="NCBI Taxonomy" id="174633"/>
    <lineage>
        <taxon>Bacteria</taxon>
        <taxon>Pseudomonadati</taxon>
        <taxon>Planctomycetota</taxon>
        <taxon>Candidatus Brocadiia</taxon>
        <taxon>Candidatus Brocadiales</taxon>
        <taxon>Candidatus Brocadiaceae</taxon>
        <taxon>Candidatus Kuenenia</taxon>
    </lineage>
</organism>
<evidence type="ECO:0000256" key="3">
    <source>
        <dbReference type="ARBA" id="ARBA00022679"/>
    </source>
</evidence>
<comment type="similarity">
    <text evidence="10 11">Belongs to the thiamine-phosphate synthase family.</text>
</comment>
<feature type="binding site" evidence="10">
    <location>
        <begin position="143"/>
        <end position="145"/>
    </location>
    <ligand>
        <name>2-[(2R,5Z)-2-carboxy-4-methylthiazol-5(2H)-ylidene]ethyl phosphate</name>
        <dbReference type="ChEBI" id="CHEBI:62899"/>
    </ligand>
</feature>
<evidence type="ECO:0000256" key="12">
    <source>
        <dbReference type="RuleBase" id="RU004253"/>
    </source>
</evidence>
<comment type="pathway">
    <text evidence="2 10 12">Cofactor biosynthesis; thiamine diphosphate biosynthesis; thiamine phosphate from 4-amino-2-methyl-5-diphosphomethylpyrimidine and 4-methyl-5-(2-phosphoethyl)-thiazole: step 1/1.</text>
</comment>
<reference evidence="14 15" key="1">
    <citation type="submission" date="2020-02" db="EMBL/GenBank/DDBJ databases">
        <title>Newly sequenced genome of strain CSTR1 showed variability in Candidatus Kuenenia stuttgartiensis genomes.</title>
        <authorList>
            <person name="Ding C."/>
            <person name="Adrian L."/>
        </authorList>
    </citation>
    <scope>NUCLEOTIDE SEQUENCE [LARGE SCALE GENOMIC DNA]</scope>
    <source>
        <strain evidence="14 15">CSTR1</strain>
    </source>
</reference>
<keyword evidence="3 10" id="KW-0808">Transferase</keyword>
<keyword evidence="6 10" id="KW-0784">Thiamine biosynthesis</keyword>
<dbReference type="Pfam" id="PF02581">
    <property type="entry name" value="TMP-TENI"/>
    <property type="match status" value="1"/>
</dbReference>
<evidence type="ECO:0000256" key="8">
    <source>
        <dbReference type="ARBA" id="ARBA00047851"/>
    </source>
</evidence>
<evidence type="ECO:0000313" key="14">
    <source>
        <dbReference type="EMBL" id="QII13334.1"/>
    </source>
</evidence>
<feature type="binding site" evidence="10">
    <location>
        <position position="146"/>
    </location>
    <ligand>
        <name>4-amino-2-methyl-5-(diphosphooxymethyl)pyrimidine</name>
        <dbReference type="ChEBI" id="CHEBI:57841"/>
    </ligand>
</feature>
<feature type="binding site" evidence="10">
    <location>
        <position position="117"/>
    </location>
    <ligand>
        <name>4-amino-2-methyl-5-(diphosphooxymethyl)pyrimidine</name>
        <dbReference type="ChEBI" id="CHEBI:57841"/>
    </ligand>
</feature>
<dbReference type="EC" id="2.5.1.3" evidence="10"/>
<comment type="function">
    <text evidence="1 10">Condenses 4-methyl-5-(beta-hydroxyethyl)thiazole monophosphate (THZ-P) and 2-methyl-4-amino-5-hydroxymethyl pyrimidine pyrophosphate (HMP-PP) to form thiamine monophosphate (TMP).</text>
</comment>
<evidence type="ECO:0000259" key="13">
    <source>
        <dbReference type="Pfam" id="PF02581"/>
    </source>
</evidence>
<dbReference type="SUPFAM" id="SSF51391">
    <property type="entry name" value="Thiamin phosphate synthase"/>
    <property type="match status" value="1"/>
</dbReference>
<dbReference type="PANTHER" id="PTHR20857:SF15">
    <property type="entry name" value="THIAMINE-PHOSPHATE SYNTHASE"/>
    <property type="match status" value="1"/>
</dbReference>
<comment type="caution">
    <text evidence="10">Lacks conserved residue(s) required for the propagation of feature annotation.</text>
</comment>
<comment type="catalytic activity">
    <reaction evidence="7 10 11">
        <text>4-methyl-5-(2-phosphooxyethyl)-thiazole + 4-amino-2-methyl-5-(diphosphooxymethyl)pyrimidine + H(+) = thiamine phosphate + diphosphate</text>
        <dbReference type="Rhea" id="RHEA:22328"/>
        <dbReference type="ChEBI" id="CHEBI:15378"/>
        <dbReference type="ChEBI" id="CHEBI:33019"/>
        <dbReference type="ChEBI" id="CHEBI:37575"/>
        <dbReference type="ChEBI" id="CHEBI:57841"/>
        <dbReference type="ChEBI" id="CHEBI:58296"/>
        <dbReference type="EC" id="2.5.1.3"/>
    </reaction>
</comment>
<evidence type="ECO:0000256" key="7">
    <source>
        <dbReference type="ARBA" id="ARBA00047334"/>
    </source>
</evidence>
<protein>
    <recommendedName>
        <fullName evidence="10">Thiamine-phosphate synthase</fullName>
        <shortName evidence="10">TP synthase</shortName>
        <shortName evidence="10">TPS</shortName>
        <ecNumber evidence="10">2.5.1.3</ecNumber>
    </recommendedName>
    <alternativeName>
        <fullName evidence="10">Thiamine-phosphate pyrophosphorylase</fullName>
        <shortName evidence="10">TMP pyrophosphorylase</shortName>
        <shortName evidence="10">TMP-PPase</shortName>
    </alternativeName>
</protein>
<dbReference type="UniPathway" id="UPA00060">
    <property type="reaction ID" value="UER00141"/>
</dbReference>
<dbReference type="AlphaFoldDB" id="A0A6G7GVE9"/>
<dbReference type="InterPro" id="IPR036206">
    <property type="entry name" value="ThiamineP_synth_sf"/>
</dbReference>
<evidence type="ECO:0000256" key="1">
    <source>
        <dbReference type="ARBA" id="ARBA00003814"/>
    </source>
</evidence>
<dbReference type="GO" id="GO:0004789">
    <property type="term" value="F:thiamine-phosphate diphosphorylase activity"/>
    <property type="evidence" value="ECO:0007669"/>
    <property type="project" value="UniProtKB-UniRule"/>
</dbReference>
<keyword evidence="4 10" id="KW-0479">Metal-binding</keyword>
<evidence type="ECO:0000256" key="9">
    <source>
        <dbReference type="ARBA" id="ARBA00047883"/>
    </source>
</evidence>
<feature type="binding site" evidence="10">
    <location>
        <begin position="46"/>
        <end position="50"/>
    </location>
    <ligand>
        <name>4-amino-2-methyl-5-(diphosphooxymethyl)pyrimidine</name>
        <dbReference type="ChEBI" id="CHEBI:57841"/>
    </ligand>
</feature>
<dbReference type="FunFam" id="3.20.20.70:FF:000096">
    <property type="entry name" value="Thiamine-phosphate synthase"/>
    <property type="match status" value="1"/>
</dbReference>
<dbReference type="GO" id="GO:0009229">
    <property type="term" value="P:thiamine diphosphate biosynthetic process"/>
    <property type="evidence" value="ECO:0007669"/>
    <property type="project" value="UniProtKB-UniRule"/>
</dbReference>
<dbReference type="EMBL" id="CP049055">
    <property type="protein sequence ID" value="QII13334.1"/>
    <property type="molecule type" value="Genomic_DNA"/>
</dbReference>
<comment type="catalytic activity">
    <reaction evidence="8 10 11">
        <text>2-(2-carboxy-4-methylthiazol-5-yl)ethyl phosphate + 4-amino-2-methyl-5-(diphosphooxymethyl)pyrimidine + 2 H(+) = thiamine phosphate + CO2 + diphosphate</text>
        <dbReference type="Rhea" id="RHEA:47848"/>
        <dbReference type="ChEBI" id="CHEBI:15378"/>
        <dbReference type="ChEBI" id="CHEBI:16526"/>
        <dbReference type="ChEBI" id="CHEBI:33019"/>
        <dbReference type="ChEBI" id="CHEBI:37575"/>
        <dbReference type="ChEBI" id="CHEBI:57841"/>
        <dbReference type="ChEBI" id="CHEBI:62890"/>
        <dbReference type="EC" id="2.5.1.3"/>
    </reaction>
</comment>
<gene>
    <name evidence="10 14" type="primary">thiE</name>
    <name evidence="14" type="ORF">KsCSTR_39550</name>
</gene>